<name>A0A4S8JFV6_MUSBA</name>
<dbReference type="PANTHER" id="PTHR46285:SF13">
    <property type="entry name" value="OS02G0167775 PROTEIN"/>
    <property type="match status" value="1"/>
</dbReference>
<dbReference type="InterPro" id="IPR006904">
    <property type="entry name" value="DUF716"/>
</dbReference>
<dbReference type="EMBL" id="PYDT01000005">
    <property type="protein sequence ID" value="THU60837.1"/>
    <property type="molecule type" value="Genomic_DNA"/>
</dbReference>
<comment type="subcellular location">
    <subcellularLocation>
        <location evidence="1">Membrane</location>
        <topology evidence="1">Multi-pass membrane protein</topology>
    </subcellularLocation>
</comment>
<dbReference type="Pfam" id="PF04819">
    <property type="entry name" value="DUF716"/>
    <property type="match status" value="1"/>
</dbReference>
<evidence type="ECO:0008006" key="9">
    <source>
        <dbReference type="Google" id="ProtNLM"/>
    </source>
</evidence>
<comment type="similarity">
    <text evidence="2">Belongs to the TMEM45 family.</text>
</comment>
<evidence type="ECO:0000256" key="3">
    <source>
        <dbReference type="ARBA" id="ARBA00022692"/>
    </source>
</evidence>
<keyword evidence="4 6" id="KW-1133">Transmembrane helix</keyword>
<dbReference type="GO" id="GO:0016020">
    <property type="term" value="C:membrane"/>
    <property type="evidence" value="ECO:0007669"/>
    <property type="project" value="UniProtKB-SubCell"/>
</dbReference>
<dbReference type="Proteomes" id="UP000317650">
    <property type="component" value="Chromosome 7"/>
</dbReference>
<evidence type="ECO:0000313" key="7">
    <source>
        <dbReference type="EMBL" id="THU60837.1"/>
    </source>
</evidence>
<evidence type="ECO:0000256" key="5">
    <source>
        <dbReference type="ARBA" id="ARBA00023136"/>
    </source>
</evidence>
<keyword evidence="5 6" id="KW-0472">Membrane</keyword>
<feature type="transmembrane region" description="Helical" evidence="6">
    <location>
        <begin position="117"/>
        <end position="135"/>
    </location>
</feature>
<feature type="transmembrane region" description="Helical" evidence="6">
    <location>
        <begin position="180"/>
        <end position="198"/>
    </location>
</feature>
<evidence type="ECO:0000256" key="4">
    <source>
        <dbReference type="ARBA" id="ARBA00022989"/>
    </source>
</evidence>
<feature type="transmembrane region" description="Helical" evidence="6">
    <location>
        <begin position="147"/>
        <end position="168"/>
    </location>
</feature>
<evidence type="ECO:0000313" key="8">
    <source>
        <dbReference type="Proteomes" id="UP000317650"/>
    </source>
</evidence>
<evidence type="ECO:0000256" key="1">
    <source>
        <dbReference type="ARBA" id="ARBA00004141"/>
    </source>
</evidence>
<feature type="transmembrane region" description="Helical" evidence="6">
    <location>
        <begin position="55"/>
        <end position="73"/>
    </location>
</feature>
<organism evidence="7 8">
    <name type="scientific">Musa balbisiana</name>
    <name type="common">Banana</name>
    <dbReference type="NCBI Taxonomy" id="52838"/>
    <lineage>
        <taxon>Eukaryota</taxon>
        <taxon>Viridiplantae</taxon>
        <taxon>Streptophyta</taxon>
        <taxon>Embryophyta</taxon>
        <taxon>Tracheophyta</taxon>
        <taxon>Spermatophyta</taxon>
        <taxon>Magnoliopsida</taxon>
        <taxon>Liliopsida</taxon>
        <taxon>Zingiberales</taxon>
        <taxon>Musaceae</taxon>
        <taxon>Musa</taxon>
    </lineage>
</organism>
<feature type="transmembrane region" description="Helical" evidence="6">
    <location>
        <begin position="93"/>
        <end position="110"/>
    </location>
</feature>
<accession>A0A4S8JFV6</accession>
<dbReference type="AlphaFoldDB" id="A0A4S8JFV6"/>
<reference evidence="7 8" key="1">
    <citation type="journal article" date="2019" name="Nat. Plants">
        <title>Genome sequencing of Musa balbisiana reveals subgenome evolution and function divergence in polyploid bananas.</title>
        <authorList>
            <person name="Yao X."/>
        </authorList>
    </citation>
    <scope>NUCLEOTIDE SEQUENCE [LARGE SCALE GENOMIC DNA]</scope>
    <source>
        <strain evidence="8">cv. DH-PKW</strain>
        <tissue evidence="7">Leaves</tissue>
    </source>
</reference>
<evidence type="ECO:0000256" key="6">
    <source>
        <dbReference type="SAM" id="Phobius"/>
    </source>
</evidence>
<evidence type="ECO:0000256" key="2">
    <source>
        <dbReference type="ARBA" id="ARBA00006948"/>
    </source>
</evidence>
<feature type="transmembrane region" description="Helical" evidence="6">
    <location>
        <begin position="239"/>
        <end position="256"/>
    </location>
</feature>
<proteinExistence type="inferred from homology"/>
<gene>
    <name evidence="7" type="ORF">C4D60_Mb07t16950</name>
</gene>
<keyword evidence="8" id="KW-1185">Reference proteome</keyword>
<keyword evidence="3 6" id="KW-0812">Transmembrane</keyword>
<dbReference type="PANTHER" id="PTHR46285">
    <property type="entry name" value="PROTEINASE INHIBITOR I4, SERPIN (DUF716)-RELATED"/>
    <property type="match status" value="1"/>
</dbReference>
<protein>
    <recommendedName>
        <fullName evidence="9">Transmembrane protein 45B</fullName>
    </recommendedName>
</protein>
<comment type="caution">
    <text evidence="7">The sequence shown here is derived from an EMBL/GenBank/DDBJ whole genome shotgun (WGS) entry which is preliminary data.</text>
</comment>
<sequence length="293" mass="31368">MGTFVGHFVPGLAFTILGLWHTHNTIRSYKLKGPSNFSSSTWFPFPSPISILHHLELYLLVSFSILAAVLQLLGSDLLTLSFNPVDFEHATMFLHVVIYSAVAIAVDVSASETLSGLVGALAASVFGQELFLLHFHSTDHVGLEGHYHWLLQVIVAVSLLATIVTTGAPNSFVAAVLRSVSVLFQGVWFIVMGFALWVPSLAPQGCHAVGSGSTGHRQGAIACGTEEAGRRAVALANLQYSWTVAGISILTAYLCLKPKIKCMEYRRLQSGGLDIGPTSGDPSESLKQVHASV</sequence>